<protein>
    <recommendedName>
        <fullName evidence="4">PEP-CTERM protein-sorting domain-containing protein</fullName>
    </recommendedName>
</protein>
<dbReference type="KEGG" id="bmei:Spa11_34370"/>
<evidence type="ECO:0000313" key="2">
    <source>
        <dbReference type="EMBL" id="QDV75223.1"/>
    </source>
</evidence>
<keyword evidence="1" id="KW-0732">Signal</keyword>
<evidence type="ECO:0000313" key="3">
    <source>
        <dbReference type="Proteomes" id="UP000316426"/>
    </source>
</evidence>
<dbReference type="EMBL" id="CP036349">
    <property type="protein sequence ID" value="QDV75223.1"/>
    <property type="molecule type" value="Genomic_DNA"/>
</dbReference>
<gene>
    <name evidence="2" type="ORF">Spa11_34370</name>
</gene>
<feature type="signal peptide" evidence="1">
    <location>
        <begin position="1"/>
        <end position="27"/>
    </location>
</feature>
<dbReference type="Proteomes" id="UP000316426">
    <property type="component" value="Chromosome"/>
</dbReference>
<accession>A0A518KBQ2</accession>
<keyword evidence="3" id="KW-1185">Reference proteome</keyword>
<sequence precursor="true">MRSHSSRRILPIIAVTALATGAGPCFAATVLFAEDFNSVTLTASPTYGVPNAYSPVPPPGWDVSNSLPPGGVPEWRGWAMARKSFWQAVGAASGDAPGREQFTRGSGTIAVADPDLWNSPQIGQTGDPANRGGFFYSFLHTPVIDLDDRPAAEDRLTLAFDSSWLSLNCCDDGDYLDPPLFHRNNQTAVVRARVNGGAPIELLRWESAPYYDGNGFPTMMPMSLTGAPNTPNPFYRRFALDERVFIDLAALLSPAPTIAGGATRLKGDIQIEFAVENAGDDGWWAVDNIEMTSYATLLGDMNFSGDLDQGDYDAFALGMLDTQAYRIDFWGAYPVENGSLDSTFDFDDIPWFLEVMKDVGAPASAYAQAFFAIPEPTGAALSLIAMLSYAARRRPG</sequence>
<dbReference type="RefSeq" id="WP_145114325.1">
    <property type="nucleotide sequence ID" value="NZ_CP036349.1"/>
</dbReference>
<name>A0A518KBQ2_9BACT</name>
<feature type="chain" id="PRO_5021754414" description="PEP-CTERM protein-sorting domain-containing protein" evidence="1">
    <location>
        <begin position="28"/>
        <end position="396"/>
    </location>
</feature>
<dbReference type="AlphaFoldDB" id="A0A518KBQ2"/>
<reference evidence="2 3" key="1">
    <citation type="submission" date="2019-02" db="EMBL/GenBank/DDBJ databases">
        <title>Deep-cultivation of Planctomycetes and their phenomic and genomic characterization uncovers novel biology.</title>
        <authorList>
            <person name="Wiegand S."/>
            <person name="Jogler M."/>
            <person name="Boedeker C."/>
            <person name="Pinto D."/>
            <person name="Vollmers J."/>
            <person name="Rivas-Marin E."/>
            <person name="Kohn T."/>
            <person name="Peeters S.H."/>
            <person name="Heuer A."/>
            <person name="Rast P."/>
            <person name="Oberbeckmann S."/>
            <person name="Bunk B."/>
            <person name="Jeske O."/>
            <person name="Meyerdierks A."/>
            <person name="Storesund J.E."/>
            <person name="Kallscheuer N."/>
            <person name="Luecker S."/>
            <person name="Lage O.M."/>
            <person name="Pohl T."/>
            <person name="Merkel B.J."/>
            <person name="Hornburger P."/>
            <person name="Mueller R.-W."/>
            <person name="Bruemmer F."/>
            <person name="Labrenz M."/>
            <person name="Spormann A.M."/>
            <person name="Op den Camp H."/>
            <person name="Overmann J."/>
            <person name="Amann R."/>
            <person name="Jetten M.S.M."/>
            <person name="Mascher T."/>
            <person name="Medema M.H."/>
            <person name="Devos D.P."/>
            <person name="Kaster A.-K."/>
            <person name="Ovreas L."/>
            <person name="Rohde M."/>
            <person name="Galperin M.Y."/>
            <person name="Jogler C."/>
        </authorList>
    </citation>
    <scope>NUCLEOTIDE SEQUENCE [LARGE SCALE GENOMIC DNA]</scope>
    <source>
        <strain evidence="2 3">Spa11</strain>
    </source>
</reference>
<proteinExistence type="predicted"/>
<evidence type="ECO:0000256" key="1">
    <source>
        <dbReference type="SAM" id="SignalP"/>
    </source>
</evidence>
<organism evidence="2 3">
    <name type="scientific">Botrimarina mediterranea</name>
    <dbReference type="NCBI Taxonomy" id="2528022"/>
    <lineage>
        <taxon>Bacteria</taxon>
        <taxon>Pseudomonadati</taxon>
        <taxon>Planctomycetota</taxon>
        <taxon>Planctomycetia</taxon>
        <taxon>Pirellulales</taxon>
        <taxon>Lacipirellulaceae</taxon>
        <taxon>Botrimarina</taxon>
    </lineage>
</organism>
<evidence type="ECO:0008006" key="4">
    <source>
        <dbReference type="Google" id="ProtNLM"/>
    </source>
</evidence>